<organism evidence="11 12">
    <name type="scientific">Pseudomonas duriflava</name>
    <dbReference type="NCBI Taxonomy" id="459528"/>
    <lineage>
        <taxon>Bacteria</taxon>
        <taxon>Pseudomonadati</taxon>
        <taxon>Pseudomonadota</taxon>
        <taxon>Gammaproteobacteria</taxon>
        <taxon>Pseudomonadales</taxon>
        <taxon>Pseudomonadaceae</taxon>
        <taxon>Pseudomonas</taxon>
    </lineage>
</organism>
<dbReference type="InterPro" id="IPR004089">
    <property type="entry name" value="MCPsignal_dom"/>
</dbReference>
<evidence type="ECO:0000256" key="1">
    <source>
        <dbReference type="ARBA" id="ARBA00004236"/>
    </source>
</evidence>
<dbReference type="SUPFAM" id="SSF58104">
    <property type="entry name" value="Methyl-accepting chemotaxis protein (MCP) signaling domain"/>
    <property type="match status" value="1"/>
</dbReference>
<evidence type="ECO:0000256" key="7">
    <source>
        <dbReference type="ARBA" id="ARBA00023224"/>
    </source>
</evidence>
<dbReference type="Gene3D" id="1.10.287.950">
    <property type="entry name" value="Methyl-accepting chemotaxis protein"/>
    <property type="match status" value="1"/>
</dbReference>
<evidence type="ECO:0000256" key="5">
    <source>
        <dbReference type="ARBA" id="ARBA00022989"/>
    </source>
</evidence>
<dbReference type="PANTHER" id="PTHR32089:SF112">
    <property type="entry name" value="LYSOZYME-LIKE PROTEIN-RELATED"/>
    <property type="match status" value="1"/>
</dbReference>
<dbReference type="GO" id="GO:0007165">
    <property type="term" value="P:signal transduction"/>
    <property type="evidence" value="ECO:0007669"/>
    <property type="project" value="UniProtKB-KW"/>
</dbReference>
<sequence>MGYGGYCRRPGQPSPPCCWSSQFRRLPDGTPLRVSGALVDIHTQHQEEALKKAQQQQRQAPENNLNKLTDIVAAIQSIAQQPNLLALNAAIEAARAGDAGRGFAVVADEVRKWATRITEATQQAPDMINQRS</sequence>
<keyword evidence="5" id="KW-1133">Transmembrane helix</keyword>
<keyword evidence="7 9" id="KW-0807">Transducer</keyword>
<dbReference type="PROSITE" id="PS50111">
    <property type="entry name" value="CHEMOTAXIS_TRANSDUC_2"/>
    <property type="match status" value="1"/>
</dbReference>
<keyword evidence="6" id="KW-0472">Membrane</keyword>
<evidence type="ECO:0000313" key="11">
    <source>
        <dbReference type="EMBL" id="TWI54825.1"/>
    </source>
</evidence>
<name>A0A562QDH8_9PSED</name>
<evidence type="ECO:0000256" key="9">
    <source>
        <dbReference type="PROSITE-ProRule" id="PRU00284"/>
    </source>
</evidence>
<reference evidence="11 12" key="1">
    <citation type="journal article" date="2015" name="Stand. Genomic Sci.">
        <title>Genomic Encyclopedia of Bacterial and Archaeal Type Strains, Phase III: the genomes of soil and plant-associated and newly described type strains.</title>
        <authorList>
            <person name="Whitman W.B."/>
            <person name="Woyke T."/>
            <person name="Klenk H.P."/>
            <person name="Zhou Y."/>
            <person name="Lilburn T.G."/>
            <person name="Beck B.J."/>
            <person name="De Vos P."/>
            <person name="Vandamme P."/>
            <person name="Eisen J.A."/>
            <person name="Garrity G."/>
            <person name="Hugenholtz P."/>
            <person name="Kyrpides N.C."/>
        </authorList>
    </citation>
    <scope>NUCLEOTIDE SEQUENCE [LARGE SCALE GENOMIC DNA]</scope>
    <source>
        <strain evidence="11 12">CGMCC 1.6858</strain>
    </source>
</reference>
<evidence type="ECO:0000256" key="6">
    <source>
        <dbReference type="ARBA" id="ARBA00023136"/>
    </source>
</evidence>
<comment type="caution">
    <text evidence="11">The sequence shown here is derived from an EMBL/GenBank/DDBJ whole genome shotgun (WGS) entry which is preliminary data.</text>
</comment>
<dbReference type="PRINTS" id="PR00260">
    <property type="entry name" value="CHEMTRNSDUCR"/>
</dbReference>
<keyword evidence="2" id="KW-1003">Cell membrane</keyword>
<feature type="domain" description="Methyl-accepting transducer" evidence="10">
    <location>
        <begin position="62"/>
        <end position="132"/>
    </location>
</feature>
<dbReference type="GO" id="GO:0004888">
    <property type="term" value="F:transmembrane signaling receptor activity"/>
    <property type="evidence" value="ECO:0007669"/>
    <property type="project" value="InterPro"/>
</dbReference>
<evidence type="ECO:0000256" key="4">
    <source>
        <dbReference type="ARBA" id="ARBA00022692"/>
    </source>
</evidence>
<protein>
    <submittedName>
        <fullName evidence="11">Methyl-accepting chemotaxis protein (MCP) signaling protein</fullName>
    </submittedName>
</protein>
<dbReference type="AlphaFoldDB" id="A0A562QDH8"/>
<dbReference type="InterPro" id="IPR004090">
    <property type="entry name" value="Chemotax_Me-accpt_rcpt"/>
</dbReference>
<accession>A0A562QDH8</accession>
<evidence type="ECO:0000256" key="2">
    <source>
        <dbReference type="ARBA" id="ARBA00022475"/>
    </source>
</evidence>
<comment type="similarity">
    <text evidence="8">Belongs to the methyl-accepting chemotaxis (MCP) protein family.</text>
</comment>
<dbReference type="Pfam" id="PF00015">
    <property type="entry name" value="MCPsignal"/>
    <property type="match status" value="1"/>
</dbReference>
<dbReference type="GO" id="GO:0005886">
    <property type="term" value="C:plasma membrane"/>
    <property type="evidence" value="ECO:0007669"/>
    <property type="project" value="UniProtKB-SubCell"/>
</dbReference>
<dbReference type="EMBL" id="VLKY01000005">
    <property type="protein sequence ID" value="TWI54825.1"/>
    <property type="molecule type" value="Genomic_DNA"/>
</dbReference>
<proteinExistence type="inferred from homology"/>
<dbReference type="GO" id="GO:0006935">
    <property type="term" value="P:chemotaxis"/>
    <property type="evidence" value="ECO:0007669"/>
    <property type="project" value="InterPro"/>
</dbReference>
<dbReference type="Proteomes" id="UP000316905">
    <property type="component" value="Unassembled WGS sequence"/>
</dbReference>
<keyword evidence="12" id="KW-1185">Reference proteome</keyword>
<keyword evidence="3" id="KW-0488">Methylation</keyword>
<evidence type="ECO:0000256" key="3">
    <source>
        <dbReference type="ARBA" id="ARBA00022481"/>
    </source>
</evidence>
<dbReference type="PANTHER" id="PTHR32089">
    <property type="entry name" value="METHYL-ACCEPTING CHEMOTAXIS PROTEIN MCPB"/>
    <property type="match status" value="1"/>
</dbReference>
<evidence type="ECO:0000259" key="10">
    <source>
        <dbReference type="PROSITE" id="PS50111"/>
    </source>
</evidence>
<gene>
    <name evidence="11" type="ORF">IQ22_01728</name>
</gene>
<comment type="subcellular location">
    <subcellularLocation>
        <location evidence="1">Cell membrane</location>
    </subcellularLocation>
</comment>
<keyword evidence="4" id="KW-0812">Transmembrane</keyword>
<evidence type="ECO:0000313" key="12">
    <source>
        <dbReference type="Proteomes" id="UP000316905"/>
    </source>
</evidence>
<evidence type="ECO:0000256" key="8">
    <source>
        <dbReference type="ARBA" id="ARBA00029447"/>
    </source>
</evidence>